<dbReference type="InterPro" id="IPR005828">
    <property type="entry name" value="MFS_sugar_transport-like"/>
</dbReference>
<dbReference type="CDD" id="cd17316">
    <property type="entry name" value="MFS_SV2_like"/>
    <property type="match status" value="1"/>
</dbReference>
<dbReference type="Proteomes" id="UP000002429">
    <property type="component" value="Plasmid megaplasmid"/>
</dbReference>
<keyword evidence="4 6" id="KW-0472">Membrane</keyword>
<dbReference type="KEGG" id="rme:Rmet_4810"/>
<accession>Q1LDV4</accession>
<dbReference type="Pfam" id="PF00083">
    <property type="entry name" value="Sugar_tr"/>
    <property type="match status" value="1"/>
</dbReference>
<dbReference type="GO" id="GO:0005886">
    <property type="term" value="C:plasma membrane"/>
    <property type="evidence" value="ECO:0007669"/>
    <property type="project" value="TreeGrafter"/>
</dbReference>
<keyword evidence="9" id="KW-1185">Reference proteome</keyword>
<organism evidence="8 9">
    <name type="scientific">Cupriavidus metallidurans (strain ATCC 43123 / DSM 2839 / NBRC 102507 / CH34)</name>
    <name type="common">Ralstonia metallidurans</name>
    <dbReference type="NCBI Taxonomy" id="266264"/>
    <lineage>
        <taxon>Bacteria</taxon>
        <taxon>Pseudomonadati</taxon>
        <taxon>Pseudomonadota</taxon>
        <taxon>Betaproteobacteria</taxon>
        <taxon>Burkholderiales</taxon>
        <taxon>Burkholderiaceae</taxon>
        <taxon>Cupriavidus</taxon>
    </lineage>
</organism>
<feature type="transmembrane region" description="Helical" evidence="6">
    <location>
        <begin position="470"/>
        <end position="491"/>
    </location>
</feature>
<feature type="transmembrane region" description="Helical" evidence="6">
    <location>
        <begin position="377"/>
        <end position="401"/>
    </location>
</feature>
<dbReference type="InterPro" id="IPR020846">
    <property type="entry name" value="MFS_dom"/>
</dbReference>
<feature type="transmembrane region" description="Helical" evidence="6">
    <location>
        <begin position="407"/>
        <end position="426"/>
    </location>
</feature>
<dbReference type="EMBL" id="CP000353">
    <property type="protein sequence ID" value="ABF11672.1"/>
    <property type="molecule type" value="Genomic_DNA"/>
</dbReference>
<feature type="transmembrane region" description="Helical" evidence="6">
    <location>
        <begin position="188"/>
        <end position="208"/>
    </location>
</feature>
<feature type="transmembrane region" description="Helical" evidence="6">
    <location>
        <begin position="438"/>
        <end position="464"/>
    </location>
</feature>
<dbReference type="PANTHER" id="PTHR23508:SF10">
    <property type="entry name" value="CARBOXYLIC ACID TRANSPORTER PROTEIN HOMOLOG"/>
    <property type="match status" value="1"/>
</dbReference>
<comment type="subcellular location">
    <subcellularLocation>
        <location evidence="1">Membrane</location>
        <topology evidence="1">Multi-pass membrane protein</topology>
    </subcellularLocation>
</comment>
<reference evidence="9" key="1">
    <citation type="journal article" date="2010" name="PLoS ONE">
        <title>The complete genome sequence of Cupriavidus metallidurans strain CH34, a master survivalist in harsh and anthropogenic environments.</title>
        <authorList>
            <person name="Janssen P.J."/>
            <person name="Van Houdt R."/>
            <person name="Moors H."/>
            <person name="Monsieurs P."/>
            <person name="Morin N."/>
            <person name="Michaux A."/>
            <person name="Benotmane M.A."/>
            <person name="Leys N."/>
            <person name="Vallaeys T."/>
            <person name="Lapidus A."/>
            <person name="Monchy S."/>
            <person name="Medigue C."/>
            <person name="Taghavi S."/>
            <person name="McCorkle S."/>
            <person name="Dunn J."/>
            <person name="van der Lelie D."/>
            <person name="Mergeay M."/>
        </authorList>
    </citation>
    <scope>NUCLEOTIDE SEQUENCE [LARGE SCALE GENOMIC DNA]</scope>
    <source>
        <strain evidence="9">ATCC 43123 / DSM 2839 / NBRC 102507 / CH34</strain>
    </source>
</reference>
<proteinExistence type="predicted"/>
<feature type="transmembrane region" description="Helical" evidence="6">
    <location>
        <begin position="312"/>
        <end position="335"/>
    </location>
</feature>
<dbReference type="SUPFAM" id="SSF103473">
    <property type="entry name" value="MFS general substrate transporter"/>
    <property type="match status" value="1"/>
</dbReference>
<feature type="transmembrane region" description="Helical" evidence="6">
    <location>
        <begin position="99"/>
        <end position="118"/>
    </location>
</feature>
<feature type="transmembrane region" description="Helical" evidence="6">
    <location>
        <begin position="62"/>
        <end position="87"/>
    </location>
</feature>
<dbReference type="PANTHER" id="PTHR23508">
    <property type="entry name" value="CARBOXYLIC ACID TRANSPORTER PROTEIN HOMOLOG"/>
    <property type="match status" value="1"/>
</dbReference>
<dbReference type="InterPro" id="IPR036259">
    <property type="entry name" value="MFS_trans_sf"/>
</dbReference>
<evidence type="ECO:0000256" key="3">
    <source>
        <dbReference type="ARBA" id="ARBA00022989"/>
    </source>
</evidence>
<evidence type="ECO:0000313" key="8">
    <source>
        <dbReference type="EMBL" id="ABF11672.1"/>
    </source>
</evidence>
<dbReference type="eggNOG" id="COG2814">
    <property type="taxonomic scope" value="Bacteria"/>
</dbReference>
<feature type="region of interest" description="Disordered" evidence="5">
    <location>
        <begin position="1"/>
        <end position="43"/>
    </location>
</feature>
<evidence type="ECO:0000256" key="6">
    <source>
        <dbReference type="SAM" id="Phobius"/>
    </source>
</evidence>
<geneLocation type="plasmid" evidence="8 9">
    <name>megaplasmid</name>
</geneLocation>
<dbReference type="HOGENOM" id="CLU_001265_46_3_4"/>
<evidence type="ECO:0000256" key="4">
    <source>
        <dbReference type="ARBA" id="ARBA00023136"/>
    </source>
</evidence>
<gene>
    <name evidence="8" type="ordered locus">Rmet_4810</name>
</gene>
<dbReference type="PROSITE" id="PS50850">
    <property type="entry name" value="MFS"/>
    <property type="match status" value="1"/>
</dbReference>
<keyword evidence="8" id="KW-0614">Plasmid</keyword>
<evidence type="ECO:0000259" key="7">
    <source>
        <dbReference type="PROSITE" id="PS50850"/>
    </source>
</evidence>
<feature type="compositionally biased region" description="Basic and acidic residues" evidence="5">
    <location>
        <begin position="11"/>
        <end position="24"/>
    </location>
</feature>
<dbReference type="GO" id="GO:0046943">
    <property type="term" value="F:carboxylic acid transmembrane transporter activity"/>
    <property type="evidence" value="ECO:0007669"/>
    <property type="project" value="TreeGrafter"/>
</dbReference>
<keyword evidence="2 6" id="KW-0812">Transmembrane</keyword>
<keyword evidence="3 6" id="KW-1133">Transmembrane helix</keyword>
<dbReference type="AlphaFoldDB" id="Q1LDV4"/>
<feature type="domain" description="Major facilitator superfamily (MFS) profile" evidence="7">
    <location>
        <begin position="62"/>
        <end position="498"/>
    </location>
</feature>
<feature type="transmembrane region" description="Helical" evidence="6">
    <location>
        <begin position="130"/>
        <end position="147"/>
    </location>
</feature>
<evidence type="ECO:0000256" key="5">
    <source>
        <dbReference type="SAM" id="MobiDB-lite"/>
    </source>
</evidence>
<dbReference type="Gene3D" id="1.20.1250.20">
    <property type="entry name" value="MFS general substrate transporter like domains"/>
    <property type="match status" value="1"/>
</dbReference>
<evidence type="ECO:0000256" key="2">
    <source>
        <dbReference type="ARBA" id="ARBA00022692"/>
    </source>
</evidence>
<evidence type="ECO:0000256" key="1">
    <source>
        <dbReference type="ARBA" id="ARBA00004141"/>
    </source>
</evidence>
<evidence type="ECO:0000313" key="9">
    <source>
        <dbReference type="Proteomes" id="UP000002429"/>
    </source>
</evidence>
<protein>
    <submittedName>
        <fullName evidence="8">Transporter of the major facilitator superfamily, permease</fullName>
    </submittedName>
</protein>
<feature type="transmembrane region" description="Helical" evidence="6">
    <location>
        <begin position="347"/>
        <end position="365"/>
    </location>
</feature>
<name>Q1LDV4_CUPMC</name>
<feature type="transmembrane region" description="Helical" evidence="6">
    <location>
        <begin position="220"/>
        <end position="239"/>
    </location>
</feature>
<sequence>MVESPVAPLFRPREPARQEEDQHAKHYSVQNTPGKEPSIPGRQSDIPARLDRLPWSAWHWRVAIALGIAWVLDGLEVTLVGSVGAVLERPDTLALNATQVGWSGSLYVLGAVIGALAFGRMADRLGRKKLFLATLFVYMAATLATAFSPNFAFFAACRFVTGLGIGGEYAAINSAIDELIPARVRGRVNLAINGSFWLGAALGAGLSLLLLDPRVLGPVWGWRACFALGALLAVAIVLIRRHVPESPRWLATHGRHAEAEQVIAGIEAAITRRHGPLPPVHDAVLVYYGGKPVPPLRDVVRLLVRRYRTRSAVTFALMVAQAFFYNAIFFTYALVLTRFLGVPEERVALYIFPFAIGNALGPLLLGPLFDRIGRRKMIALTYVLSGIGLAATGWAFMSGWLDARSQALCWSAVFFLASAAASSAYLTASEVFPLEMRALAISVFYAVGTGVGGFIAPVLFGALIETGSRGAVAVGYAIGATLVIVAGAMALKYGVDAERKPLEEVAPPLGTDDE</sequence>